<keyword evidence="1" id="KW-0472">Membrane</keyword>
<dbReference type="EMBL" id="JASATX010000002">
    <property type="protein sequence ID" value="MDI2098359.1"/>
    <property type="molecule type" value="Genomic_DNA"/>
</dbReference>
<keyword evidence="1" id="KW-0812">Transmembrane</keyword>
<organism evidence="2 3">
    <name type="scientific">Ruicaihuangia caeni</name>
    <dbReference type="NCBI Taxonomy" id="3042517"/>
    <lineage>
        <taxon>Bacteria</taxon>
        <taxon>Bacillati</taxon>
        <taxon>Actinomycetota</taxon>
        <taxon>Actinomycetes</taxon>
        <taxon>Micrococcales</taxon>
        <taxon>Microbacteriaceae</taxon>
        <taxon>Ruicaihuangia</taxon>
    </lineage>
</organism>
<proteinExistence type="predicted"/>
<sequence length="145" mass="15670">MSDEAGRRYGSRRSLFQLMSDLPGVVADLVRAEFALLKAEIVAKLKLAGIGVAFLLIAAVIVLLFVGVLLTAAIFALSLVMPGWLAALLVALLLLIVIAVLVMLGVRQLKQAMPPVPEQTIDSVKRDYFTIMGVLSRTSPQPEER</sequence>
<dbReference type="InterPro" id="IPR009937">
    <property type="entry name" value="Phage_holin_3_6"/>
</dbReference>
<keyword evidence="1" id="KW-1133">Transmembrane helix</keyword>
<keyword evidence="3" id="KW-1185">Reference proteome</keyword>
<feature type="transmembrane region" description="Helical" evidence="1">
    <location>
        <begin position="83"/>
        <end position="106"/>
    </location>
</feature>
<reference evidence="2 3" key="1">
    <citation type="submission" date="2023-04" db="EMBL/GenBank/DDBJ databases">
        <title>Klugiella caeni sp. nov. isolated from the sludge of biochemical tank.</title>
        <authorList>
            <person name="Geng K."/>
        </authorList>
    </citation>
    <scope>NUCLEOTIDE SEQUENCE [LARGE SCALE GENOMIC DNA]</scope>
    <source>
        <strain evidence="2 3">YN-L-19</strain>
    </source>
</reference>
<dbReference type="AlphaFoldDB" id="A0AAW6T7R8"/>
<evidence type="ECO:0000313" key="3">
    <source>
        <dbReference type="Proteomes" id="UP001321506"/>
    </source>
</evidence>
<dbReference type="Proteomes" id="UP001321506">
    <property type="component" value="Unassembled WGS sequence"/>
</dbReference>
<evidence type="ECO:0000256" key="1">
    <source>
        <dbReference type="SAM" id="Phobius"/>
    </source>
</evidence>
<dbReference type="Pfam" id="PF07332">
    <property type="entry name" value="Phage_holin_3_6"/>
    <property type="match status" value="1"/>
</dbReference>
<feature type="transmembrane region" description="Helical" evidence="1">
    <location>
        <begin position="47"/>
        <end position="77"/>
    </location>
</feature>
<gene>
    <name evidence="2" type="ORF">QF206_05195</name>
</gene>
<accession>A0AAW6T7R8</accession>
<dbReference type="RefSeq" id="WP_281488158.1">
    <property type="nucleotide sequence ID" value="NZ_JASATX010000002.1"/>
</dbReference>
<name>A0AAW6T7R8_9MICO</name>
<protein>
    <submittedName>
        <fullName evidence="2">Phage holin family protein</fullName>
    </submittedName>
</protein>
<comment type="caution">
    <text evidence="2">The sequence shown here is derived from an EMBL/GenBank/DDBJ whole genome shotgun (WGS) entry which is preliminary data.</text>
</comment>
<evidence type="ECO:0000313" key="2">
    <source>
        <dbReference type="EMBL" id="MDI2098359.1"/>
    </source>
</evidence>